<name>A0A182FYM0_ANOAL</name>
<organism evidence="1 2">
    <name type="scientific">Anopheles albimanus</name>
    <name type="common">New world malaria mosquito</name>
    <dbReference type="NCBI Taxonomy" id="7167"/>
    <lineage>
        <taxon>Eukaryota</taxon>
        <taxon>Metazoa</taxon>
        <taxon>Ecdysozoa</taxon>
        <taxon>Arthropoda</taxon>
        <taxon>Hexapoda</taxon>
        <taxon>Insecta</taxon>
        <taxon>Pterygota</taxon>
        <taxon>Neoptera</taxon>
        <taxon>Endopterygota</taxon>
        <taxon>Diptera</taxon>
        <taxon>Nematocera</taxon>
        <taxon>Culicoidea</taxon>
        <taxon>Culicidae</taxon>
        <taxon>Anophelinae</taxon>
        <taxon>Anopheles</taxon>
    </lineage>
</organism>
<sequence>MKGTYTAAECRGRIFTVCCH</sequence>
<dbReference type="VEuPathDB" id="VectorBase:AALB014707"/>
<proteinExistence type="predicted"/>
<protein>
    <submittedName>
        <fullName evidence="1">Uncharacterized protein</fullName>
    </submittedName>
</protein>
<evidence type="ECO:0000313" key="1">
    <source>
        <dbReference type="EnsemblMetazoa" id="AALB014707-PA"/>
    </source>
</evidence>
<accession>A0A182FYM0</accession>
<reference evidence="1" key="2">
    <citation type="submission" date="2022-08" db="UniProtKB">
        <authorList>
            <consortium name="EnsemblMetazoa"/>
        </authorList>
    </citation>
    <scope>IDENTIFICATION</scope>
    <source>
        <strain evidence="1">STECLA/ALBI9_A</strain>
    </source>
</reference>
<dbReference type="AlphaFoldDB" id="A0A182FYM0"/>
<keyword evidence="2" id="KW-1185">Reference proteome</keyword>
<dbReference type="EnsemblMetazoa" id="AALB014707-RA">
    <property type="protein sequence ID" value="AALB014707-PA"/>
    <property type="gene ID" value="AALB014707"/>
</dbReference>
<dbReference type="Proteomes" id="UP000069272">
    <property type="component" value="Chromosome X"/>
</dbReference>
<evidence type="ECO:0000313" key="2">
    <source>
        <dbReference type="Proteomes" id="UP000069272"/>
    </source>
</evidence>
<reference evidence="1 2" key="1">
    <citation type="journal article" date="2017" name="G3 (Bethesda)">
        <title>The Physical Genome Mapping of Anopheles albimanus Corrected Scaffold Misassemblies and Identified Interarm Rearrangements in Genus Anopheles.</title>
        <authorList>
            <person name="Artemov G.N."/>
            <person name="Peery A.N."/>
            <person name="Jiang X."/>
            <person name="Tu Z."/>
            <person name="Stegniy V.N."/>
            <person name="Sharakhova M.V."/>
            <person name="Sharakhov I.V."/>
        </authorList>
    </citation>
    <scope>NUCLEOTIDE SEQUENCE [LARGE SCALE GENOMIC DNA]</scope>
    <source>
        <strain evidence="1 2">ALBI9_A</strain>
    </source>
</reference>